<evidence type="ECO:0000313" key="3">
    <source>
        <dbReference type="Proteomes" id="UP000036790"/>
    </source>
</evidence>
<feature type="domain" description="ER-bound oxygenase mpaB/mpaB'/Rubber oxygenase catalytic" evidence="1">
    <location>
        <begin position="50"/>
        <end position="269"/>
    </location>
</feature>
<dbReference type="PANTHER" id="PTHR36151:SF3">
    <property type="entry name" value="ER-BOUND OXYGENASE MPAB_MPAB'_RUBBER OXYGENASE CATALYTIC DOMAIN-CONTAINING PROTEIN"/>
    <property type="match status" value="1"/>
</dbReference>
<dbReference type="InterPro" id="IPR018713">
    <property type="entry name" value="MPAB/Lcp_cat_dom"/>
</dbReference>
<evidence type="ECO:0000313" key="2">
    <source>
        <dbReference type="EMBL" id="KOR46612.1"/>
    </source>
</evidence>
<dbReference type="Pfam" id="PF09995">
    <property type="entry name" value="MPAB_Lcp_cat"/>
    <property type="match status" value="1"/>
</dbReference>
<reference evidence="2 3" key="1">
    <citation type="submission" date="2015-07" db="EMBL/GenBank/DDBJ databases">
        <authorList>
            <consortium name="Consortium for Microbial Forensics and Genomics (microFORGE)"/>
            <person name="Knight B.M."/>
            <person name="Roberts D.P."/>
            <person name="Lin D."/>
            <person name="Hari K."/>
            <person name="Fletcher J."/>
            <person name="Melcher U."/>
            <person name="Blagden T."/>
            <person name="Winegar R.A."/>
        </authorList>
    </citation>
    <scope>NUCLEOTIDE SEQUENCE [LARGE SCALE GENOMIC DNA]</scope>
    <source>
        <strain evidence="2 3">X11-5A</strain>
    </source>
</reference>
<dbReference type="EMBL" id="LHUJ01000126">
    <property type="protein sequence ID" value="KOR46612.1"/>
    <property type="molecule type" value="Genomic_DNA"/>
</dbReference>
<sequence>MSAVLRTLTAPAAKQIHRWVLDAFARGQSTIDYDQPLGDPGIFGPDSITWRIHSEFPGMLSGGLCALMLQLLHPRALAGVYDHSDFRTDLIGRLRRTTNFVAGTTYAPRAEAEQLIARVRNIHSHIRGHTADGVPYDANDPQLLTWVHVTEAYGFLQGCRRYCRDVPSDVADRYYDEARRVAEALGAADVLASEAQVDAYFVSVLGELRMDACSREVLDILTSIQLPVPAAGLSRGVFLGAGTALLPSWAGAMLGRSITQRAQALASARLLRSMSPLFRTALRDGLSARACRRMELPPAMLLEWPDSV</sequence>
<reference evidence="2 3" key="2">
    <citation type="submission" date="2015-09" db="EMBL/GenBank/DDBJ databases">
        <title>Draft genome sequence of Xanthomonas oryzae pv. USA str. X11-5A.</title>
        <authorList>
            <person name="Knight B.M."/>
            <person name="Roberts D.P."/>
            <person name="Lin D."/>
            <person name="Hari K."/>
            <person name="Fletcher J."/>
            <person name="Melcher U."/>
            <person name="Blagden T."/>
            <person name="Winegar R.A."/>
        </authorList>
    </citation>
    <scope>NUCLEOTIDE SEQUENCE [LARGE SCALE GENOMIC DNA]</scope>
    <source>
        <strain evidence="2 3">X11-5A</strain>
    </source>
</reference>
<dbReference type="PANTHER" id="PTHR36151">
    <property type="entry name" value="BLR2777 PROTEIN"/>
    <property type="match status" value="1"/>
</dbReference>
<protein>
    <recommendedName>
        <fullName evidence="1">ER-bound oxygenase mpaB/mpaB'/Rubber oxygenase catalytic domain-containing protein</fullName>
    </recommendedName>
</protein>
<organism evidence="2 3">
    <name type="scientific">Xanthomonas oryzae</name>
    <dbReference type="NCBI Taxonomy" id="347"/>
    <lineage>
        <taxon>Bacteria</taxon>
        <taxon>Pseudomonadati</taxon>
        <taxon>Pseudomonadota</taxon>
        <taxon>Gammaproteobacteria</taxon>
        <taxon>Lysobacterales</taxon>
        <taxon>Lysobacteraceae</taxon>
        <taxon>Xanthomonas</taxon>
    </lineage>
</organism>
<evidence type="ECO:0000259" key="1">
    <source>
        <dbReference type="Pfam" id="PF09995"/>
    </source>
</evidence>
<comment type="caution">
    <text evidence="2">The sequence shown here is derived from an EMBL/GenBank/DDBJ whole genome shotgun (WGS) entry which is preliminary data.</text>
</comment>
<gene>
    <name evidence="2" type="ORF">ADT25_06115</name>
</gene>
<dbReference type="RefSeq" id="WP_019301243.1">
    <property type="nucleotide sequence ID" value="NZ_CP036251.1"/>
</dbReference>
<proteinExistence type="predicted"/>
<accession>A0AAP0ZMK7</accession>
<dbReference type="AlphaFoldDB" id="A0AAP0ZMK7"/>
<dbReference type="GO" id="GO:0016491">
    <property type="term" value="F:oxidoreductase activity"/>
    <property type="evidence" value="ECO:0007669"/>
    <property type="project" value="InterPro"/>
</dbReference>
<name>A0AAP0ZMK7_9XANT</name>
<dbReference type="Proteomes" id="UP000036790">
    <property type="component" value="Unassembled WGS sequence"/>
</dbReference>